<dbReference type="PANTHER" id="PTHR11063:SF8">
    <property type="entry name" value="DELTA-1-PYRROLINE-5-CARBOXYLATE SYNTHASE"/>
    <property type="match status" value="1"/>
</dbReference>
<evidence type="ECO:0000313" key="10">
    <source>
        <dbReference type="Proteomes" id="UP000011758"/>
    </source>
</evidence>
<dbReference type="CDD" id="cd07079">
    <property type="entry name" value="ALDH_F18-19_ProA-GPR"/>
    <property type="match status" value="1"/>
</dbReference>
<dbReference type="GO" id="GO:0005737">
    <property type="term" value="C:cytoplasm"/>
    <property type="evidence" value="ECO:0007669"/>
    <property type="project" value="UniProtKB-SubCell"/>
</dbReference>
<dbReference type="HAMAP" id="MF_00412">
    <property type="entry name" value="ProA"/>
    <property type="match status" value="1"/>
</dbReference>
<dbReference type="EC" id="1.2.1.41" evidence="7"/>
<evidence type="ECO:0000313" key="9">
    <source>
        <dbReference type="EMBL" id="EMD17064.1"/>
    </source>
</evidence>
<keyword evidence="10" id="KW-1185">Reference proteome</keyword>
<dbReference type="OrthoDB" id="9809970at2"/>
<dbReference type="NCBIfam" id="TIGR00407">
    <property type="entry name" value="proA"/>
    <property type="match status" value="1"/>
</dbReference>
<dbReference type="InterPro" id="IPR020593">
    <property type="entry name" value="G-glutamylP_reductase_CS"/>
</dbReference>
<evidence type="ECO:0000256" key="1">
    <source>
        <dbReference type="ARBA" id="ARBA00004985"/>
    </source>
</evidence>
<dbReference type="InterPro" id="IPR016163">
    <property type="entry name" value="Ald_DH_C"/>
</dbReference>
<dbReference type="InterPro" id="IPR000965">
    <property type="entry name" value="GPR_dom"/>
</dbReference>
<accession>M2PNA4</accession>
<dbReference type="InterPro" id="IPR015590">
    <property type="entry name" value="Aldehyde_DH_dom"/>
</dbReference>
<dbReference type="PROSITE" id="PS01223">
    <property type="entry name" value="PROA"/>
    <property type="match status" value="1"/>
</dbReference>
<evidence type="ECO:0000256" key="4">
    <source>
        <dbReference type="ARBA" id="ARBA00022857"/>
    </source>
</evidence>
<dbReference type="PIRSF" id="PIRSF000151">
    <property type="entry name" value="GPR"/>
    <property type="match status" value="1"/>
</dbReference>
<dbReference type="Proteomes" id="UP000011758">
    <property type="component" value="Unassembled WGS sequence"/>
</dbReference>
<dbReference type="Pfam" id="PF00171">
    <property type="entry name" value="Aldedh"/>
    <property type="match status" value="1"/>
</dbReference>
<comment type="caution">
    <text evidence="9">The sequence shown here is derived from an EMBL/GenBank/DDBJ whole genome shotgun (WGS) entry which is preliminary data.</text>
</comment>
<keyword evidence="2 7" id="KW-0028">Amino-acid biosynthesis</keyword>
<dbReference type="UniPathway" id="UPA00098">
    <property type="reaction ID" value="UER00360"/>
</dbReference>
<comment type="function">
    <text evidence="7">Catalyzes the NADPH-dependent reduction of L-glutamate 5-phosphate into L-glutamate 5-semialdehyde and phosphate. The product spontaneously undergoes cyclization to form 1-pyrroline-5-carboxylate.</text>
</comment>
<dbReference type="FunFam" id="3.40.309.10:FF:000006">
    <property type="entry name" value="Gamma-glutamyl phosphate reductase"/>
    <property type="match status" value="1"/>
</dbReference>
<dbReference type="GO" id="GO:0050661">
    <property type="term" value="F:NADP binding"/>
    <property type="evidence" value="ECO:0007669"/>
    <property type="project" value="InterPro"/>
</dbReference>
<evidence type="ECO:0000256" key="6">
    <source>
        <dbReference type="ARBA" id="ARBA00049024"/>
    </source>
</evidence>
<organism evidence="9 10">
    <name type="scientific">Eggerthia catenaformis OT 569 = DSM 20559</name>
    <dbReference type="NCBI Taxonomy" id="999415"/>
    <lineage>
        <taxon>Bacteria</taxon>
        <taxon>Bacillati</taxon>
        <taxon>Bacillota</taxon>
        <taxon>Erysipelotrichia</taxon>
        <taxon>Erysipelotrichales</taxon>
        <taxon>Coprobacillaceae</taxon>
        <taxon>Eggerthia</taxon>
    </lineage>
</organism>
<proteinExistence type="inferred from homology"/>
<evidence type="ECO:0000259" key="8">
    <source>
        <dbReference type="Pfam" id="PF00171"/>
    </source>
</evidence>
<dbReference type="EMBL" id="AGEJ01000011">
    <property type="protein sequence ID" value="EMD17064.1"/>
    <property type="molecule type" value="Genomic_DNA"/>
</dbReference>
<comment type="catalytic activity">
    <reaction evidence="6 7">
        <text>L-glutamate 5-semialdehyde + phosphate + NADP(+) = L-glutamyl 5-phosphate + NADPH + H(+)</text>
        <dbReference type="Rhea" id="RHEA:19541"/>
        <dbReference type="ChEBI" id="CHEBI:15378"/>
        <dbReference type="ChEBI" id="CHEBI:43474"/>
        <dbReference type="ChEBI" id="CHEBI:57783"/>
        <dbReference type="ChEBI" id="CHEBI:58066"/>
        <dbReference type="ChEBI" id="CHEBI:58274"/>
        <dbReference type="ChEBI" id="CHEBI:58349"/>
        <dbReference type="EC" id="1.2.1.41"/>
    </reaction>
</comment>
<dbReference type="STRING" id="999415.HMPREF9943_00627"/>
<dbReference type="SUPFAM" id="SSF53720">
    <property type="entry name" value="ALDH-like"/>
    <property type="match status" value="1"/>
</dbReference>
<evidence type="ECO:0000256" key="3">
    <source>
        <dbReference type="ARBA" id="ARBA00022650"/>
    </source>
</evidence>
<keyword evidence="5 7" id="KW-0560">Oxidoreductase</keyword>
<dbReference type="AlphaFoldDB" id="M2PNA4"/>
<dbReference type="InterPro" id="IPR016162">
    <property type="entry name" value="Ald_DH_N"/>
</dbReference>
<keyword evidence="3 7" id="KW-0641">Proline biosynthesis</keyword>
<keyword evidence="7" id="KW-0963">Cytoplasm</keyword>
<reference evidence="9 10" key="1">
    <citation type="submission" date="2013-02" db="EMBL/GenBank/DDBJ databases">
        <title>The Genome Sequence of Lactobacillus catenaformis F0143.</title>
        <authorList>
            <consortium name="The Broad Institute Genome Sequencing Platform"/>
            <person name="Earl A."/>
            <person name="Ward D."/>
            <person name="Feldgarden M."/>
            <person name="Gevers D."/>
            <person name="Izard J."/>
            <person name="Blanton J.M."/>
            <person name="Mathney J."/>
            <person name="Dewhirst F.E."/>
            <person name="Young S.K."/>
            <person name="Zeng Q."/>
            <person name="Gargeya S."/>
            <person name="Fitzgerald M."/>
            <person name="Haas B."/>
            <person name="Abouelleil A."/>
            <person name="Alvarado L."/>
            <person name="Arachchi H.M."/>
            <person name="Berlin A."/>
            <person name="Chapman S.B."/>
            <person name="Gearin G."/>
            <person name="Goldberg J."/>
            <person name="Griggs A."/>
            <person name="Gujja S."/>
            <person name="Hansen M."/>
            <person name="Heiman D."/>
            <person name="Howarth C."/>
            <person name="Larimer J."/>
            <person name="Lui A."/>
            <person name="MacDonald P.J.P."/>
            <person name="McCowen C."/>
            <person name="Montmayeur A."/>
            <person name="Murphy C."/>
            <person name="Neiman D."/>
            <person name="Pearson M."/>
            <person name="Priest M."/>
            <person name="Roberts A."/>
            <person name="Saif S."/>
            <person name="Shea T."/>
            <person name="Sisk P."/>
            <person name="Stolte C."/>
            <person name="Sykes S."/>
            <person name="Wortman J."/>
            <person name="Nusbaum C."/>
            <person name="Birren B."/>
        </authorList>
    </citation>
    <scope>NUCLEOTIDE SEQUENCE [LARGE SCALE GENOMIC DNA]</scope>
    <source>
        <strain evidence="9 10">OT 569</strain>
    </source>
</reference>
<dbReference type="InterPro" id="IPR012134">
    <property type="entry name" value="Glu-5-SA_DH"/>
</dbReference>
<keyword evidence="4 7" id="KW-0521">NADP</keyword>
<dbReference type="Gene3D" id="3.40.309.10">
    <property type="entry name" value="Aldehyde Dehydrogenase, Chain A, domain 2"/>
    <property type="match status" value="1"/>
</dbReference>
<feature type="domain" description="Aldehyde dehydrogenase" evidence="8">
    <location>
        <begin position="3"/>
        <end position="279"/>
    </location>
</feature>
<sequence length="422" mass="47339">MKIKEQVKRIKEVSSMINDTSEKTRNTILANIIEKLETSKDRIFKENQKDLDQASGLSSAIIKRLKFDIDKLESTVAGIRQLIELEDPLNKTLLKRELDKDFVLEKISVPIGVIGVIFEARPDALIQISSLCIKSGNAAILKGGKETAHTNKILFDLLYQSAIEGGFPEGSMMQVTEHSEIDELLECDKDVDLLIPRGSNQFVQYIMNHTRIPVMGHADGVCHIYIDKDYNNDLLMPILIDAKTQYSAACNSVETILINRSKATTVLPMIKKEFDKLGIKLFGDKEVNTIIPIELVEDYHKEYLDLMVSLKIVENVREAVIHINNYGSHHTDSIITENKETADYFIKHVDSAGVYLNASTRFADGFRYGFGAEVGISTGKLHARGPVGLDGLVTYKYCLRGHGETVSDYVSGKKVFHYKNIL</sequence>
<name>M2PNA4_9FIRM</name>
<dbReference type="PANTHER" id="PTHR11063">
    <property type="entry name" value="GLUTAMATE SEMIALDEHYDE DEHYDROGENASE"/>
    <property type="match status" value="1"/>
</dbReference>
<dbReference type="GO" id="GO:0055129">
    <property type="term" value="P:L-proline biosynthetic process"/>
    <property type="evidence" value="ECO:0007669"/>
    <property type="project" value="UniProtKB-UniRule"/>
</dbReference>
<dbReference type="PATRIC" id="fig|999415.3.peg.625"/>
<comment type="subcellular location">
    <subcellularLocation>
        <location evidence="7">Cytoplasm</location>
    </subcellularLocation>
</comment>
<protein>
    <recommendedName>
        <fullName evidence="7">Gamma-glutamyl phosphate reductase</fullName>
        <shortName evidence="7">GPR</shortName>
        <ecNumber evidence="7">1.2.1.41</ecNumber>
    </recommendedName>
    <alternativeName>
        <fullName evidence="7">Glutamate-5-semialdehyde dehydrogenase</fullName>
    </alternativeName>
    <alternativeName>
        <fullName evidence="7">Glutamyl-gamma-semialdehyde dehydrogenase</fullName>
        <shortName evidence="7">GSA dehydrogenase</shortName>
    </alternativeName>
</protein>
<evidence type="ECO:0000256" key="2">
    <source>
        <dbReference type="ARBA" id="ARBA00022605"/>
    </source>
</evidence>
<dbReference type="Gene3D" id="3.40.605.10">
    <property type="entry name" value="Aldehyde Dehydrogenase, Chain A, domain 1"/>
    <property type="match status" value="1"/>
</dbReference>
<evidence type="ECO:0000256" key="7">
    <source>
        <dbReference type="HAMAP-Rule" id="MF_00412"/>
    </source>
</evidence>
<dbReference type="eggNOG" id="COG0014">
    <property type="taxonomic scope" value="Bacteria"/>
</dbReference>
<gene>
    <name evidence="7" type="primary">proA</name>
    <name evidence="9" type="ORF">HMPREF9943_00627</name>
</gene>
<dbReference type="NCBIfam" id="NF001221">
    <property type="entry name" value="PRK00197.1"/>
    <property type="match status" value="1"/>
</dbReference>
<dbReference type="InterPro" id="IPR016161">
    <property type="entry name" value="Ald_DH/histidinol_DH"/>
</dbReference>
<comment type="similarity">
    <text evidence="7">Belongs to the gamma-glutamyl phosphate reductase family.</text>
</comment>
<evidence type="ECO:0000256" key="5">
    <source>
        <dbReference type="ARBA" id="ARBA00023002"/>
    </source>
</evidence>
<dbReference type="GO" id="GO:0004350">
    <property type="term" value="F:glutamate-5-semialdehyde dehydrogenase activity"/>
    <property type="evidence" value="ECO:0007669"/>
    <property type="project" value="UniProtKB-UniRule"/>
</dbReference>
<dbReference type="RefSeq" id="WP_004801948.1">
    <property type="nucleotide sequence ID" value="NZ_KB446647.1"/>
</dbReference>
<comment type="pathway">
    <text evidence="1 7">Amino-acid biosynthesis; L-proline biosynthesis; L-glutamate 5-semialdehyde from L-glutamate: step 2/2.</text>
</comment>